<organism evidence="8 9">
    <name type="scientific">Megalodesulfovibrio gigas (strain ATCC 19364 / DSM 1382 / NCIMB 9332 / VKM B-1759)</name>
    <name type="common">Desulfovibrio gigas</name>
    <dbReference type="NCBI Taxonomy" id="1121448"/>
    <lineage>
        <taxon>Bacteria</taxon>
        <taxon>Pseudomonadati</taxon>
        <taxon>Thermodesulfobacteriota</taxon>
        <taxon>Desulfovibrionia</taxon>
        <taxon>Desulfovibrionales</taxon>
        <taxon>Desulfovibrionaceae</taxon>
        <taxon>Megalodesulfovibrio</taxon>
    </lineage>
</organism>
<dbReference type="Pfam" id="PF13589">
    <property type="entry name" value="HATPase_c_3"/>
    <property type="match status" value="1"/>
</dbReference>
<reference evidence="8 9" key="1">
    <citation type="journal article" date="2013" name="J. Bacteriol.">
        <title>Roles of HynAB and Ech, the only two hydrogenases found in the model sulfate reducer Desulfovibrio gigas.</title>
        <authorList>
            <person name="Morais-Silva F.O."/>
            <person name="Santos C.I."/>
            <person name="Rodrigues R."/>
            <person name="Pereira I.A."/>
            <person name="Rodrigues-Pousada C."/>
        </authorList>
    </citation>
    <scope>NUCLEOTIDE SEQUENCE [LARGE SCALE GENOMIC DNA]</scope>
    <source>
        <strain evidence="9">ATCC 19364 / DSM 1382 / NCIMB 9332 / VKM B-1759</strain>
    </source>
</reference>
<dbReference type="eggNOG" id="COG1196">
    <property type="taxonomic scope" value="Bacteria"/>
</dbReference>
<evidence type="ECO:0000256" key="1">
    <source>
        <dbReference type="ARBA" id="ARBA00000085"/>
    </source>
</evidence>
<dbReference type="Pfam" id="PF19191">
    <property type="entry name" value="HEF_HK"/>
    <property type="match status" value="1"/>
</dbReference>
<dbReference type="Gene3D" id="3.30.565.10">
    <property type="entry name" value="Histidine kinase-like ATPase, C-terminal domain"/>
    <property type="match status" value="2"/>
</dbReference>
<dbReference type="EC" id="2.7.13.3" evidence="2"/>
<dbReference type="EMBL" id="CP006585">
    <property type="protein sequence ID" value="AGW13794.1"/>
    <property type="molecule type" value="Genomic_DNA"/>
</dbReference>
<dbReference type="InterPro" id="IPR036890">
    <property type="entry name" value="HATPase_C_sf"/>
</dbReference>
<dbReference type="RefSeq" id="WP_021760692.1">
    <property type="nucleotide sequence ID" value="NC_022444.1"/>
</dbReference>
<accession>T2GC91</accession>
<name>T2GC91_MEGG1</name>
<dbReference type="GO" id="GO:0004673">
    <property type="term" value="F:protein histidine kinase activity"/>
    <property type="evidence" value="ECO:0007669"/>
    <property type="project" value="UniProtKB-EC"/>
</dbReference>
<dbReference type="KEGG" id="dgg:DGI_2021"/>
<sequence>MATFKARARALDMLGRQQIAGIPTAISELFKNAHDAYADRVEADYYRTDGLFVLRDNGLGMTEEEFVQRWLTLGTESKITSKNMAKPPVDPSKPYRRLLGEKGVGRLAIAIIGPQVLVLTRAKRDGMLQDTVAAFIHWGLFECAGVDLDQIEIPVRTFSGGVLPNAADLQSMVRLFEDNLARLRNVMDDKVHDRILSDLRQFDLDPSEVDTYLPDMSLTGNGHGTHFFIKPASDMLAADIEDDGGDRPSNLVKLLGGFSNTMTPGHTPPVIKPAFRDHKTDDLSDDLIEEGKFFTPEEFRNADHQIAGRFDEYGQFRGSVSVYGQPFHDHIVSWQGGHGFPTRCGPFRIQVAVVQGESRASTLQLEDWNAMCSKMDRFGGLYIYRDGIRVLPYGNNDFDFLDIEKNRTKKASYYYFSFRRMFGVVEIDSTANGGLTEKAGREGFRENAAYREFKSILKNFFVQLAADFFREESPETRYYDTKMEYDRQDKLRKNREKQVGAKRRKLTEELATFFDRYDAAEPRNRVDAVLDQLRRELDYAASLDDPAEAARVFLDLEEQAKKGIAELDARYKVARPRGVGLPKNLTRDWENYVNAVGELQETLLIPARKRIDELVGEHAARARLMLDRRLQLERSLKLLSNETQSKTARERKATHESLDTVSKGVVEAARSSTKRVKRTLDEVFAEFAALDMTDLPASEAMATRDRLETALQTTRDSELNFLQTIREQLEAIDLSGEGGSLDQMEAVEQRAIALEEQADVDLQLTQLGMAIEVINHEFDANIRAIRANVRRLKSWADVNPDLQDLYAGIRNSFEHLDGYLTLFTPLHRRLYRKEIVIRGRDIAKFIADLFSARFERHKVTLESTDAFLNLEIKGYPSTFYPVFVNLADNAIYWLKDRPMRHITLDVREGRILVADTGPGIPERDRTSVFELGFSRKPGGRGMGLYISREALSRADYDLAIANTNAGTTFTIAPKEEQQS</sequence>
<dbReference type="PROSITE" id="PS50109">
    <property type="entry name" value="HIS_KIN"/>
    <property type="match status" value="1"/>
</dbReference>
<dbReference type="PANTHER" id="PTHR44936">
    <property type="entry name" value="SENSOR PROTEIN CREC"/>
    <property type="match status" value="1"/>
</dbReference>
<gene>
    <name evidence="8" type="ORF">DGI_2021</name>
</gene>
<dbReference type="SMART" id="SM00387">
    <property type="entry name" value="HATPase_c"/>
    <property type="match status" value="1"/>
</dbReference>
<evidence type="ECO:0000256" key="6">
    <source>
        <dbReference type="ARBA" id="ARBA00023012"/>
    </source>
</evidence>
<dbReference type="InterPro" id="IPR043836">
    <property type="entry name" value="DHp"/>
</dbReference>
<evidence type="ECO:0000313" key="8">
    <source>
        <dbReference type="EMBL" id="AGW13794.1"/>
    </source>
</evidence>
<evidence type="ECO:0000256" key="5">
    <source>
        <dbReference type="ARBA" id="ARBA00022777"/>
    </source>
</evidence>
<keyword evidence="3" id="KW-0597">Phosphoprotein</keyword>
<dbReference type="STRING" id="1121448.DGI_2021"/>
<dbReference type="Pfam" id="PF02518">
    <property type="entry name" value="HATPase_c"/>
    <property type="match status" value="1"/>
</dbReference>
<evidence type="ECO:0000256" key="2">
    <source>
        <dbReference type="ARBA" id="ARBA00012438"/>
    </source>
</evidence>
<dbReference type="InterPro" id="IPR005467">
    <property type="entry name" value="His_kinase_dom"/>
</dbReference>
<dbReference type="AlphaFoldDB" id="T2GC91"/>
<dbReference type="GO" id="GO:0000160">
    <property type="term" value="P:phosphorelay signal transduction system"/>
    <property type="evidence" value="ECO:0007669"/>
    <property type="project" value="UniProtKB-KW"/>
</dbReference>
<dbReference type="PANTHER" id="PTHR44936:SF9">
    <property type="entry name" value="SENSOR PROTEIN CREC"/>
    <property type="match status" value="1"/>
</dbReference>
<dbReference type="OrthoDB" id="9816482at2"/>
<evidence type="ECO:0000313" key="9">
    <source>
        <dbReference type="Proteomes" id="UP000016587"/>
    </source>
</evidence>
<keyword evidence="4" id="KW-0808">Transferase</keyword>
<dbReference type="InterPro" id="IPR003594">
    <property type="entry name" value="HATPase_dom"/>
</dbReference>
<keyword evidence="5" id="KW-0418">Kinase</keyword>
<evidence type="ECO:0000259" key="7">
    <source>
        <dbReference type="PROSITE" id="PS50109"/>
    </source>
</evidence>
<dbReference type="SUPFAM" id="SSF55874">
    <property type="entry name" value="ATPase domain of HSP90 chaperone/DNA topoisomerase II/histidine kinase"/>
    <property type="match status" value="2"/>
</dbReference>
<dbReference type="InterPro" id="IPR050980">
    <property type="entry name" value="2C_sensor_his_kinase"/>
</dbReference>
<dbReference type="HOGENOM" id="CLU_012281_0_0_7"/>
<evidence type="ECO:0000256" key="3">
    <source>
        <dbReference type="ARBA" id="ARBA00022553"/>
    </source>
</evidence>
<proteinExistence type="predicted"/>
<dbReference type="eggNOG" id="COG4191">
    <property type="taxonomic scope" value="Bacteria"/>
</dbReference>
<dbReference type="Proteomes" id="UP000016587">
    <property type="component" value="Chromosome"/>
</dbReference>
<evidence type="ECO:0000256" key="4">
    <source>
        <dbReference type="ARBA" id="ARBA00022679"/>
    </source>
</evidence>
<protein>
    <recommendedName>
        <fullName evidence="2">histidine kinase</fullName>
        <ecNumber evidence="2">2.7.13.3</ecNumber>
    </recommendedName>
</protein>
<dbReference type="PATRIC" id="fig|1121448.10.peg.1978"/>
<feature type="domain" description="Histidine kinase" evidence="7">
    <location>
        <begin position="773"/>
        <end position="977"/>
    </location>
</feature>
<keyword evidence="9" id="KW-1185">Reference proteome</keyword>
<reference evidence="9" key="2">
    <citation type="submission" date="2013-07" db="EMBL/GenBank/DDBJ databases">
        <authorList>
            <person name="Morais-Silva F.O."/>
            <person name="Rezende A.M."/>
            <person name="Pimentel C."/>
            <person name="Resende D.M."/>
            <person name="Santos C.I."/>
            <person name="Clemente C."/>
            <person name="de Oliveira L.M."/>
            <person name="da Silva S.M."/>
            <person name="Costa D.A."/>
            <person name="Varela-Raposo A."/>
            <person name="Horacio E.C.A."/>
            <person name="Matos M."/>
            <person name="Flores O."/>
            <person name="Ruiz J.C."/>
            <person name="Rodrigues-Pousada C."/>
        </authorList>
    </citation>
    <scope>NUCLEOTIDE SEQUENCE [LARGE SCALE GENOMIC DNA]</scope>
    <source>
        <strain evidence="9">ATCC 19364 / DSM 1382 / NCIMB 9332 / VKM B-1759</strain>
    </source>
</reference>
<keyword evidence="6" id="KW-0902">Two-component regulatory system</keyword>
<comment type="catalytic activity">
    <reaction evidence="1">
        <text>ATP + protein L-histidine = ADP + protein N-phospho-L-histidine.</text>
        <dbReference type="EC" id="2.7.13.3"/>
    </reaction>
</comment>